<dbReference type="InterPro" id="IPR036068">
    <property type="entry name" value="Nicotinate_pribotase-like_C"/>
</dbReference>
<comment type="catalytic activity">
    <reaction evidence="9 10">
        <text>5-phospho-alpha-D-ribose 1-diphosphate + nicotinate + ATP + H2O = nicotinate beta-D-ribonucleotide + ADP + phosphate + diphosphate</text>
        <dbReference type="Rhea" id="RHEA:36163"/>
        <dbReference type="ChEBI" id="CHEBI:15377"/>
        <dbReference type="ChEBI" id="CHEBI:30616"/>
        <dbReference type="ChEBI" id="CHEBI:32544"/>
        <dbReference type="ChEBI" id="CHEBI:33019"/>
        <dbReference type="ChEBI" id="CHEBI:43474"/>
        <dbReference type="ChEBI" id="CHEBI:57502"/>
        <dbReference type="ChEBI" id="CHEBI:58017"/>
        <dbReference type="ChEBI" id="CHEBI:456216"/>
        <dbReference type="EC" id="6.3.4.21"/>
    </reaction>
</comment>
<comment type="pathway">
    <text evidence="1 10">Cofactor biosynthesis; NAD(+) biosynthesis; nicotinate D-ribonucleotide from nicotinate: step 1/1.</text>
</comment>
<comment type="caution">
    <text evidence="14">The sequence shown here is derived from an EMBL/GenBank/DDBJ whole genome shotgun (WGS) entry which is preliminary data.</text>
</comment>
<dbReference type="NCBIfam" id="TIGR01513">
    <property type="entry name" value="NAPRTase_put"/>
    <property type="match status" value="1"/>
</dbReference>
<evidence type="ECO:0000256" key="11">
    <source>
        <dbReference type="SAM" id="MobiDB-lite"/>
    </source>
</evidence>
<feature type="compositionally biased region" description="Basic residues" evidence="11">
    <location>
        <begin position="14"/>
        <end position="24"/>
    </location>
</feature>
<evidence type="ECO:0000256" key="1">
    <source>
        <dbReference type="ARBA" id="ARBA00004952"/>
    </source>
</evidence>
<dbReference type="UniPathway" id="UPA00253">
    <property type="reaction ID" value="UER00457"/>
</dbReference>
<evidence type="ECO:0000256" key="7">
    <source>
        <dbReference type="ARBA" id="ARBA00022679"/>
    </source>
</evidence>
<comment type="function">
    <text evidence="8">Catalyzes the first step in the biosynthesis of NAD from nicotinic acid, the ATP-dependent synthesis of beta-nicotinate D-ribonucleotide from nicotinate and 5-phospho-D-ribose 1-phosphate. Helps prevent cellular oxidative stress via its role in NAD biosynthesis.</text>
</comment>
<evidence type="ECO:0000259" key="13">
    <source>
        <dbReference type="Pfam" id="PF17956"/>
    </source>
</evidence>
<evidence type="ECO:0000256" key="9">
    <source>
        <dbReference type="ARBA" id="ARBA00048668"/>
    </source>
</evidence>
<evidence type="ECO:0000313" key="14">
    <source>
        <dbReference type="EMBL" id="KAF4695552.1"/>
    </source>
</evidence>
<keyword evidence="5 10" id="KW-0436">Ligase</keyword>
<dbReference type="EMBL" id="JABANP010000019">
    <property type="protein sequence ID" value="KAF4695552.1"/>
    <property type="molecule type" value="Genomic_DNA"/>
</dbReference>
<sequence>MPSPTTTTNSTASGHHHHQQHRHSSTGSINTQKDLSKLRSSSAIARGYQEDEDELGSPGLSWVHHGGKRCDPDMGTPHSDVIESTLTDLYQITMAYAYWQADKTEDHAVFDVYFRKCPFHGEFAVCAGIDEVVRFVNTFCFTPMNIEYLKTQLPTASDEFFQYLLTLDANDVTIHAVREGDFVFPREPVLRVGGPLIVCQLLETGILNLLNFPCLVATQAARLRIAAGDSARLMEFGCRRAQGPDGALSASRYAYIGGFDADSLAGRVRTRNFEQTCVQARIDLCIALGISVGMCNDGELVAFIRYAQAFPSAFLALVDTFETLSSGIPNFLSVALGLWRTARSQAIGIRLDSGDLAYLSIKTRELFIRAADAFASEGFTFIREANIVASNDINEDVMISLKEQKHSIDSFGIGTNLVTCQAQPALGMVYKLVELNGQPRMKLSQDLSKQGIPSRKALYRLYGRDGIPILDLMQGVDEPEPKPHERVFCRHLFDEQKRCYVNPERVKNMLVCIWDHGKASHLSLSPKTAGGDRPDIHSAREQFDKARRSFRQDHLRPVNPTPYKVSTSGKFFDFYRRFWQETVPVREFC</sequence>
<evidence type="ECO:0000313" key="15">
    <source>
        <dbReference type="Proteomes" id="UP000541610"/>
    </source>
</evidence>
<proteinExistence type="inferred from homology"/>
<keyword evidence="7 10" id="KW-0808">Transferase</keyword>
<dbReference type="GO" id="GO:0016757">
    <property type="term" value="F:glycosyltransferase activity"/>
    <property type="evidence" value="ECO:0007669"/>
    <property type="project" value="UniProtKB-KW"/>
</dbReference>
<dbReference type="PIRSF" id="PIRSF000484">
    <property type="entry name" value="NAPRT"/>
    <property type="match status" value="1"/>
</dbReference>
<evidence type="ECO:0000256" key="10">
    <source>
        <dbReference type="RuleBase" id="RU365100"/>
    </source>
</evidence>
<dbReference type="GO" id="GO:0005829">
    <property type="term" value="C:cytosol"/>
    <property type="evidence" value="ECO:0007669"/>
    <property type="project" value="TreeGrafter"/>
</dbReference>
<dbReference type="OrthoDB" id="193380at2759"/>
<evidence type="ECO:0000256" key="6">
    <source>
        <dbReference type="ARBA" id="ARBA00022642"/>
    </source>
</evidence>
<dbReference type="Pfam" id="PF17767">
    <property type="entry name" value="NAPRTase_N"/>
    <property type="match status" value="1"/>
</dbReference>
<dbReference type="InterPro" id="IPR040727">
    <property type="entry name" value="NAPRTase_N"/>
</dbReference>
<keyword evidence="14" id="KW-0328">Glycosyltransferase</keyword>
<keyword evidence="4" id="KW-0597">Phosphoprotein</keyword>
<accession>A0A7J6PHV3</accession>
<dbReference type="Gene3D" id="3.20.140.10">
    <property type="entry name" value="nicotinate phosphoribosyltransferase"/>
    <property type="match status" value="1"/>
</dbReference>
<dbReference type="GO" id="GO:0034355">
    <property type="term" value="P:NAD+ biosynthetic process via the salvage pathway"/>
    <property type="evidence" value="ECO:0007669"/>
    <property type="project" value="TreeGrafter"/>
</dbReference>
<keyword evidence="6 10" id="KW-0662">Pyridine nucleotide biosynthesis</keyword>
<name>A0A7J6PHV3_PEROL</name>
<evidence type="ECO:0000256" key="3">
    <source>
        <dbReference type="ARBA" id="ARBA00013236"/>
    </source>
</evidence>
<evidence type="ECO:0000256" key="8">
    <source>
        <dbReference type="ARBA" id="ARBA00023426"/>
    </source>
</evidence>
<dbReference type="Pfam" id="PF17956">
    <property type="entry name" value="NAPRTase_C"/>
    <property type="match status" value="1"/>
</dbReference>
<reference evidence="14 15" key="1">
    <citation type="submission" date="2020-04" db="EMBL/GenBank/DDBJ databases">
        <title>Perkinsus olseni comparative genomics.</title>
        <authorList>
            <person name="Bogema D.R."/>
        </authorList>
    </citation>
    <scope>NUCLEOTIDE SEQUENCE [LARGE SCALE GENOMIC DNA]</scope>
    <source>
        <strain evidence="14">00978-12</strain>
    </source>
</reference>
<protein>
    <recommendedName>
        <fullName evidence="3 10">Nicotinate phosphoribosyltransferase</fullName>
        <ecNumber evidence="3 10">6.3.4.21</ecNumber>
    </recommendedName>
</protein>
<dbReference type="Proteomes" id="UP000541610">
    <property type="component" value="Unassembled WGS sequence"/>
</dbReference>
<dbReference type="SUPFAM" id="SSF51690">
    <property type="entry name" value="Nicotinate/Quinolinate PRTase C-terminal domain-like"/>
    <property type="match status" value="1"/>
</dbReference>
<gene>
    <name evidence="14" type="primary">NAPRT1_1</name>
    <name evidence="14" type="ORF">FOZ60_004048</name>
</gene>
<comment type="PTM">
    <text evidence="10">Transiently phosphorylated on a His residue during the reaction cycle. Phosphorylation strongly increases the affinity for substrates and increases the rate of nicotinate D-ribonucleotide production. Dephosphorylation regenerates the low-affinity form of the enzyme, leading to product release.</text>
</comment>
<dbReference type="InterPro" id="IPR041619">
    <property type="entry name" value="NAPRTase_C"/>
</dbReference>
<feature type="region of interest" description="Disordered" evidence="11">
    <location>
        <begin position="1"/>
        <end position="41"/>
    </location>
</feature>
<dbReference type="EC" id="6.3.4.21" evidence="3 10"/>
<dbReference type="InterPro" id="IPR006405">
    <property type="entry name" value="Nic_PRibTrfase_pncB"/>
</dbReference>
<evidence type="ECO:0000256" key="4">
    <source>
        <dbReference type="ARBA" id="ARBA00022553"/>
    </source>
</evidence>
<feature type="domain" description="Nicotinate phosphoribosyltransferase N-terminal" evidence="12">
    <location>
        <begin position="86"/>
        <end position="211"/>
    </location>
</feature>
<feature type="compositionally biased region" description="Polar residues" evidence="11">
    <location>
        <begin position="29"/>
        <end position="41"/>
    </location>
</feature>
<dbReference type="PANTHER" id="PTHR11098">
    <property type="entry name" value="NICOTINATE PHOSPHORIBOSYLTRANSFERASE"/>
    <property type="match status" value="1"/>
</dbReference>
<dbReference type="GO" id="GO:0004516">
    <property type="term" value="F:nicotinate phosphoribosyltransferase activity"/>
    <property type="evidence" value="ECO:0007669"/>
    <property type="project" value="UniProtKB-UniRule"/>
</dbReference>
<feature type="domain" description="Nicotinate phosphoribosyltransferase C-terminal" evidence="13">
    <location>
        <begin position="455"/>
        <end position="573"/>
    </location>
</feature>
<dbReference type="CDD" id="cd01570">
    <property type="entry name" value="NAPRTase_A"/>
    <property type="match status" value="1"/>
</dbReference>
<dbReference type="PANTHER" id="PTHR11098:SF1">
    <property type="entry name" value="NICOTINATE PHOSPHORIBOSYLTRANSFERASE"/>
    <property type="match status" value="1"/>
</dbReference>
<evidence type="ECO:0000256" key="2">
    <source>
        <dbReference type="ARBA" id="ARBA00010897"/>
    </source>
</evidence>
<dbReference type="InterPro" id="IPR007229">
    <property type="entry name" value="Nic_PRibTrfase-Fam"/>
</dbReference>
<dbReference type="Gene3D" id="3.20.20.70">
    <property type="entry name" value="Aldolase class I"/>
    <property type="match status" value="1"/>
</dbReference>
<evidence type="ECO:0000256" key="5">
    <source>
        <dbReference type="ARBA" id="ARBA00022598"/>
    </source>
</evidence>
<organism evidence="14 15">
    <name type="scientific">Perkinsus olseni</name>
    <name type="common">Perkinsus atlanticus</name>
    <dbReference type="NCBI Taxonomy" id="32597"/>
    <lineage>
        <taxon>Eukaryota</taxon>
        <taxon>Sar</taxon>
        <taxon>Alveolata</taxon>
        <taxon>Perkinsozoa</taxon>
        <taxon>Perkinsea</taxon>
        <taxon>Perkinsida</taxon>
        <taxon>Perkinsidae</taxon>
        <taxon>Perkinsus</taxon>
    </lineage>
</organism>
<evidence type="ECO:0000259" key="12">
    <source>
        <dbReference type="Pfam" id="PF17767"/>
    </source>
</evidence>
<comment type="similarity">
    <text evidence="2 10">Belongs to the NAPRTase family.</text>
</comment>
<dbReference type="InterPro" id="IPR013785">
    <property type="entry name" value="Aldolase_TIM"/>
</dbReference>
<feature type="compositionally biased region" description="Low complexity" evidence="11">
    <location>
        <begin position="1"/>
        <end position="13"/>
    </location>
</feature>
<dbReference type="AlphaFoldDB" id="A0A7J6PHV3"/>
<dbReference type="SUPFAM" id="SSF54675">
    <property type="entry name" value="Nicotinate/Quinolinate PRTase N-terminal domain-like"/>
    <property type="match status" value="1"/>
</dbReference>